<dbReference type="KEGG" id="kcm:ABWK59_16335"/>
<accession>A0AAU8JX32</accession>
<dbReference type="AlphaFoldDB" id="A0AAU8JX32"/>
<evidence type="ECO:0000313" key="2">
    <source>
        <dbReference type="EMBL" id="XCM80382.1"/>
    </source>
</evidence>
<keyword evidence="1" id="KW-0812">Transmembrane</keyword>
<proteinExistence type="predicted"/>
<protein>
    <submittedName>
        <fullName evidence="2">Uncharacterized protein</fullName>
    </submittedName>
</protein>
<evidence type="ECO:0000256" key="1">
    <source>
        <dbReference type="SAM" id="Phobius"/>
    </source>
</evidence>
<sequence>MDHTHPYAQTAAPVLHAPDGTPYYAAPPQAAPLALYQPTAAGLVPIQQQAAPLAHPAAAYLPAEPGRDPWPARLLAGGIGAGAASVGLAFLFQALAAATTGIGLLAAVLALVWLLKSTGGGAGGRAGAVNLSVKVSNRNR</sequence>
<gene>
    <name evidence="2" type="ORF">ABWK59_16335</name>
</gene>
<feature type="transmembrane region" description="Helical" evidence="1">
    <location>
        <begin position="74"/>
        <end position="92"/>
    </location>
</feature>
<keyword evidence="1" id="KW-0472">Membrane</keyword>
<keyword evidence="1" id="KW-1133">Transmembrane helix</keyword>
<reference evidence="2" key="1">
    <citation type="submission" date="2024-06" db="EMBL/GenBank/DDBJ databases">
        <title>The genome sequences of Kitasatospora sp. strain HUAS MG31.</title>
        <authorList>
            <person name="Mo P."/>
        </authorList>
    </citation>
    <scope>NUCLEOTIDE SEQUENCE</scope>
    <source>
        <strain evidence="2">HUAS MG31</strain>
    </source>
</reference>
<feature type="transmembrane region" description="Helical" evidence="1">
    <location>
        <begin position="98"/>
        <end position="115"/>
    </location>
</feature>
<name>A0AAU8JX32_9ACTN</name>
<organism evidence="2">
    <name type="scientific">Kitasatospora camelliae</name>
    <dbReference type="NCBI Taxonomy" id="3156397"/>
    <lineage>
        <taxon>Bacteria</taxon>
        <taxon>Bacillati</taxon>
        <taxon>Actinomycetota</taxon>
        <taxon>Actinomycetes</taxon>
        <taxon>Kitasatosporales</taxon>
        <taxon>Streptomycetaceae</taxon>
        <taxon>Kitasatospora</taxon>
    </lineage>
</organism>
<dbReference type="EMBL" id="CP159872">
    <property type="protein sequence ID" value="XCM80382.1"/>
    <property type="molecule type" value="Genomic_DNA"/>
</dbReference>
<dbReference type="RefSeq" id="WP_354641321.1">
    <property type="nucleotide sequence ID" value="NZ_CP159872.1"/>
</dbReference>